<evidence type="ECO:0000256" key="3">
    <source>
        <dbReference type="ARBA" id="ARBA00022806"/>
    </source>
</evidence>
<dbReference type="PANTHER" id="PTHR43519:SF1">
    <property type="entry name" value="ATP-DEPENDENT RNA HELICASE HRPB"/>
    <property type="match status" value="1"/>
</dbReference>
<dbReference type="InterPro" id="IPR001650">
    <property type="entry name" value="Helicase_C-like"/>
</dbReference>
<dbReference type="Pfam" id="PF24473">
    <property type="entry name" value="CON_HrpB"/>
    <property type="match status" value="1"/>
</dbReference>
<dbReference type="RefSeq" id="WP_015046721.1">
    <property type="nucleotide sequence ID" value="NC_018868.3"/>
</dbReference>
<dbReference type="NCBIfam" id="TIGR01970">
    <property type="entry name" value="DEAH_box_HrpB"/>
    <property type="match status" value="1"/>
</dbReference>
<dbReference type="InterPro" id="IPR056329">
    <property type="entry name" value="CON_HrpB"/>
</dbReference>
<dbReference type="InterPro" id="IPR007502">
    <property type="entry name" value="Helicase-assoc_dom"/>
</dbReference>
<evidence type="ECO:0000313" key="8">
    <source>
        <dbReference type="EMBL" id="AFU98548.1"/>
    </source>
</evidence>
<dbReference type="CDD" id="cd17990">
    <property type="entry name" value="DEXHc_HrpB"/>
    <property type="match status" value="1"/>
</dbReference>
<evidence type="ECO:0000256" key="2">
    <source>
        <dbReference type="ARBA" id="ARBA00022801"/>
    </source>
</evidence>
<organism evidence="8 9">
    <name type="scientific">Simiduia agarivorans (strain DSM 21679 / JCM 13881 / BCRC 17597 / SA1)</name>
    <dbReference type="NCBI Taxonomy" id="1117647"/>
    <lineage>
        <taxon>Bacteria</taxon>
        <taxon>Pseudomonadati</taxon>
        <taxon>Pseudomonadota</taxon>
        <taxon>Gammaproteobacteria</taxon>
        <taxon>Cellvibrionales</taxon>
        <taxon>Cellvibrionaceae</taxon>
        <taxon>Simiduia</taxon>
    </lineage>
</organism>
<dbReference type="InterPro" id="IPR010225">
    <property type="entry name" value="HrpB"/>
</dbReference>
<evidence type="ECO:0000259" key="7">
    <source>
        <dbReference type="PROSITE" id="PS51194"/>
    </source>
</evidence>
<dbReference type="SMART" id="SM00487">
    <property type="entry name" value="DEXDc"/>
    <property type="match status" value="1"/>
</dbReference>
<feature type="domain" description="Helicase ATP-binding" evidence="6">
    <location>
        <begin position="13"/>
        <end position="181"/>
    </location>
</feature>
<gene>
    <name evidence="8" type="ordered locus">M5M_06765</name>
</gene>
<dbReference type="SMART" id="SM00490">
    <property type="entry name" value="HELICc"/>
    <property type="match status" value="1"/>
</dbReference>
<evidence type="ECO:0000256" key="4">
    <source>
        <dbReference type="ARBA" id="ARBA00022840"/>
    </source>
</evidence>
<dbReference type="PIRSF" id="PIRSF005496">
    <property type="entry name" value="ATP_hel_hrpB"/>
    <property type="match status" value="1"/>
</dbReference>
<dbReference type="HOGENOM" id="CLU_001832_5_6_6"/>
<dbReference type="InterPro" id="IPR014001">
    <property type="entry name" value="Helicase_ATP-bd"/>
</dbReference>
<dbReference type="Pfam" id="PF08482">
    <property type="entry name" value="HrpB_C"/>
    <property type="match status" value="1"/>
</dbReference>
<keyword evidence="3" id="KW-0347">Helicase</keyword>
<proteinExistence type="predicted"/>
<keyword evidence="4" id="KW-0067">ATP-binding</keyword>
<dbReference type="EMBL" id="CP003746">
    <property type="protein sequence ID" value="AFU98548.1"/>
    <property type="molecule type" value="Genomic_DNA"/>
</dbReference>
<dbReference type="GO" id="GO:0003676">
    <property type="term" value="F:nucleic acid binding"/>
    <property type="evidence" value="ECO:0007669"/>
    <property type="project" value="InterPro"/>
</dbReference>
<protein>
    <submittedName>
        <fullName evidence="8">HrpB protein</fullName>
    </submittedName>
</protein>
<dbReference type="GO" id="GO:0004386">
    <property type="term" value="F:helicase activity"/>
    <property type="evidence" value="ECO:0007669"/>
    <property type="project" value="UniProtKB-KW"/>
</dbReference>
<dbReference type="InterPro" id="IPR011545">
    <property type="entry name" value="DEAD/DEAH_box_helicase_dom"/>
</dbReference>
<dbReference type="GO" id="GO:0016787">
    <property type="term" value="F:hydrolase activity"/>
    <property type="evidence" value="ECO:0007669"/>
    <property type="project" value="UniProtKB-KW"/>
</dbReference>
<dbReference type="InterPro" id="IPR027417">
    <property type="entry name" value="P-loop_NTPase"/>
</dbReference>
<dbReference type="GO" id="GO:0005524">
    <property type="term" value="F:ATP binding"/>
    <property type="evidence" value="ECO:0007669"/>
    <property type="project" value="UniProtKB-KW"/>
</dbReference>
<feature type="region of interest" description="Disordered" evidence="5">
    <location>
        <begin position="813"/>
        <end position="836"/>
    </location>
</feature>
<keyword evidence="2" id="KW-0378">Hydrolase</keyword>
<evidence type="ECO:0000313" key="9">
    <source>
        <dbReference type="Proteomes" id="UP000000466"/>
    </source>
</evidence>
<keyword evidence="1" id="KW-0547">Nucleotide-binding</keyword>
<dbReference type="STRING" id="1117647.M5M_06765"/>
<dbReference type="CDD" id="cd18791">
    <property type="entry name" value="SF2_C_RHA"/>
    <property type="match status" value="1"/>
</dbReference>
<dbReference type="InterPro" id="IPR013689">
    <property type="entry name" value="RNA_helicase_ATP-dep_HrpB_C"/>
</dbReference>
<dbReference type="PROSITE" id="PS51192">
    <property type="entry name" value="HELICASE_ATP_BIND_1"/>
    <property type="match status" value="1"/>
</dbReference>
<dbReference type="Proteomes" id="UP000000466">
    <property type="component" value="Chromosome"/>
</dbReference>
<reference evidence="8 9" key="1">
    <citation type="journal article" date="2013" name="Genome Announc.">
        <title>Complete genome sequence of Simiduia agarivorans SA1(T), a marine bacterium able to degrade a variety of polysaccharides.</title>
        <authorList>
            <person name="Lin S.Y."/>
            <person name="Shieh W.Y."/>
            <person name="Chen J.S."/>
            <person name="Tang S.L."/>
        </authorList>
    </citation>
    <scope>NUCLEOTIDE SEQUENCE [LARGE SCALE GENOMIC DNA]</scope>
    <source>
        <strain evidence="9">DSM 21679 / JCM 13881 / BCRC 17597 / SA1</strain>
    </source>
</reference>
<dbReference type="PANTHER" id="PTHR43519">
    <property type="entry name" value="ATP-DEPENDENT RNA HELICASE HRPB"/>
    <property type="match status" value="1"/>
</dbReference>
<dbReference type="eggNOG" id="COG1643">
    <property type="taxonomic scope" value="Bacteria"/>
</dbReference>
<dbReference type="Pfam" id="PF00271">
    <property type="entry name" value="Helicase_C"/>
    <property type="match status" value="1"/>
</dbReference>
<dbReference type="Gene3D" id="3.40.50.300">
    <property type="entry name" value="P-loop containing nucleotide triphosphate hydrolases"/>
    <property type="match status" value="2"/>
</dbReference>
<dbReference type="SMART" id="SM00847">
    <property type="entry name" value="HA2"/>
    <property type="match status" value="1"/>
</dbReference>
<name>K4KKH6_SIMAS</name>
<dbReference type="OrthoDB" id="9805617at2"/>
<keyword evidence="9" id="KW-1185">Reference proteome</keyword>
<dbReference type="Gene3D" id="1.20.120.1080">
    <property type="match status" value="1"/>
</dbReference>
<dbReference type="InterPro" id="IPR049614">
    <property type="entry name" value="HrpB_DEXH"/>
</dbReference>
<feature type="domain" description="Helicase C-terminal" evidence="7">
    <location>
        <begin position="208"/>
        <end position="375"/>
    </location>
</feature>
<dbReference type="SUPFAM" id="SSF52540">
    <property type="entry name" value="P-loop containing nucleoside triphosphate hydrolases"/>
    <property type="match status" value="1"/>
</dbReference>
<accession>K4KKH6</accession>
<dbReference type="PROSITE" id="PS51194">
    <property type="entry name" value="HELICASE_CTER"/>
    <property type="match status" value="1"/>
</dbReference>
<dbReference type="Pfam" id="PF00270">
    <property type="entry name" value="DEAD"/>
    <property type="match status" value="1"/>
</dbReference>
<dbReference type="AlphaFoldDB" id="K4KKH6"/>
<evidence type="ECO:0000259" key="6">
    <source>
        <dbReference type="PROSITE" id="PS51192"/>
    </source>
</evidence>
<evidence type="ECO:0000256" key="1">
    <source>
        <dbReference type="ARBA" id="ARBA00022741"/>
    </source>
</evidence>
<sequence>MTLPIDSVLPQLCEALIQRDECVLEAPPGAGKTTGVPLAMLSQVWLGRQKILMLEPRRLAARAAATRMAELLGEPVGQTVGYRVRLESRVSKQTRIEVVTEGVLNRLLQDDPSLDGIGLVIFDEFHERSLDADLGLALTLAGRELYGDLREQPLKLLVMSATLDGVAVADLLGQAPVITSEGRSFPVTISHGSPWKYDQRLDERIQHTVLQALADQPGSILVFLPGQAEIRRAAAGLSSALAGDKNVILAPLYGNLSFAEQKQAIEPAPAGKRKIVLATNIAETSLTIDGIAAVVDSGLCREPQFDPATGMTRLATRRISRASSVQRAGRAGRLGPGICYRLWSESQQDELAAFSRPEILLADLSGLALQLLNWGIGQPSELRWLTPPPAGAWAQALDLLAVLGAGEQHQGQWRVTAHGKRMAGIGAHPRLAHLLVAAEAAGLLKPAADLAALLSDRDPLGQASSVDIQLRLDWMQGPEASRLKPLAQQFRRVFEQPTAPGAGNIAAEDVAGFLLACAYPDRIAQARGLSQDGKQQAYLLANGRRVALSLQDRLARSQWLVVADAGAHEGASVDRVYLAARLNPALFDSLLADQVCEQSHMQWEEKAGRFIAETRRRIGQIVLSAKPLTHPDAAQKQQALLALVAERGLALFNVTDECEQWRGRVRLVREHLGGEWPDVDDDALLASADTWLGPYLQDVSTLAHFKKLDLLSLWQNLLSWEQSQQLNRLAPARLDVPSGNSAAIDYSVSPPVLAVKLQEMFGCVDTPRLVDNRVPVLIHLLSPARRPLQITQDLAGFWAGSYQAVKKDMKGRYPKHPWPDDPLQALPTAKTKRALQ</sequence>
<dbReference type="KEGG" id="saga:M5M_06765"/>
<evidence type="ECO:0000256" key="5">
    <source>
        <dbReference type="SAM" id="MobiDB-lite"/>
    </source>
</evidence>
<dbReference type="FunFam" id="3.40.50.300:FF:002125">
    <property type="entry name" value="ATP-dependent helicase HrpB"/>
    <property type="match status" value="1"/>
</dbReference>